<dbReference type="EC" id="3.5.1.88" evidence="2"/>
<name>A0A934K9W6_9BACT</name>
<comment type="catalytic activity">
    <reaction evidence="2">
        <text>N-terminal N-formyl-L-methionyl-[peptide] + H2O = N-terminal L-methionyl-[peptide] + formate</text>
        <dbReference type="Rhea" id="RHEA:24420"/>
        <dbReference type="Rhea" id="RHEA-COMP:10639"/>
        <dbReference type="Rhea" id="RHEA-COMP:10640"/>
        <dbReference type="ChEBI" id="CHEBI:15377"/>
        <dbReference type="ChEBI" id="CHEBI:15740"/>
        <dbReference type="ChEBI" id="CHEBI:49298"/>
        <dbReference type="ChEBI" id="CHEBI:64731"/>
        <dbReference type="EC" id="3.5.1.88"/>
    </reaction>
</comment>
<feature type="binding site" evidence="2">
    <location>
        <position position="137"/>
    </location>
    <ligand>
        <name>Fe cation</name>
        <dbReference type="ChEBI" id="CHEBI:24875"/>
    </ligand>
</feature>
<evidence type="ECO:0000313" key="3">
    <source>
        <dbReference type="EMBL" id="MBJ7598403.1"/>
    </source>
</evidence>
<dbReference type="EMBL" id="JAEKNR010000106">
    <property type="protein sequence ID" value="MBJ7598403.1"/>
    <property type="molecule type" value="Genomic_DNA"/>
</dbReference>
<feature type="binding site" evidence="2">
    <location>
        <position position="133"/>
    </location>
    <ligand>
        <name>Fe cation</name>
        <dbReference type="ChEBI" id="CHEBI:24875"/>
    </ligand>
</feature>
<dbReference type="InterPro" id="IPR023635">
    <property type="entry name" value="Peptide_deformylase"/>
</dbReference>
<comment type="cofactor">
    <cofactor evidence="2">
        <name>Fe(2+)</name>
        <dbReference type="ChEBI" id="CHEBI:29033"/>
    </cofactor>
    <text evidence="2">Binds 1 Fe(2+) ion.</text>
</comment>
<keyword evidence="2" id="KW-0378">Hydrolase</keyword>
<dbReference type="InterPro" id="IPR036821">
    <property type="entry name" value="Peptide_deformylase_sf"/>
</dbReference>
<dbReference type="AlphaFoldDB" id="A0A934K9W6"/>
<comment type="function">
    <text evidence="2">Removes the formyl group from the N-terminal Met of newly synthesized proteins. Requires at least a dipeptide for an efficient rate of reaction. N-terminal L-methionine is a prerequisite for activity but the enzyme has broad specificity at other positions.</text>
</comment>
<dbReference type="PIRSF" id="PIRSF004749">
    <property type="entry name" value="Pep_def"/>
    <property type="match status" value="1"/>
</dbReference>
<keyword evidence="2" id="KW-0648">Protein biosynthesis</keyword>
<gene>
    <name evidence="2" type="primary">def</name>
    <name evidence="3" type="ORF">JF922_10000</name>
</gene>
<keyword evidence="2" id="KW-0479">Metal-binding</keyword>
<dbReference type="GO" id="GO:0006412">
    <property type="term" value="P:translation"/>
    <property type="evidence" value="ECO:0007669"/>
    <property type="project" value="UniProtKB-UniRule"/>
</dbReference>
<dbReference type="CDD" id="cd00487">
    <property type="entry name" value="Pep_deformylase"/>
    <property type="match status" value="1"/>
</dbReference>
<dbReference type="PANTHER" id="PTHR10458:SF22">
    <property type="entry name" value="PEPTIDE DEFORMYLASE"/>
    <property type="match status" value="1"/>
</dbReference>
<organism evidence="3 4">
    <name type="scientific">Candidatus Nephthysia bennettiae</name>
    <dbReference type="NCBI Taxonomy" id="3127016"/>
    <lineage>
        <taxon>Bacteria</taxon>
        <taxon>Bacillati</taxon>
        <taxon>Candidatus Dormiibacterota</taxon>
        <taxon>Candidatus Dormibacteria</taxon>
        <taxon>Candidatus Dormibacterales</taxon>
        <taxon>Candidatus Dormibacteraceae</taxon>
        <taxon>Candidatus Nephthysia</taxon>
    </lineage>
</organism>
<comment type="caution">
    <text evidence="3">The sequence shown here is derived from an EMBL/GenBank/DDBJ whole genome shotgun (WGS) entry which is preliminary data.</text>
</comment>
<dbReference type="PRINTS" id="PR01576">
    <property type="entry name" value="PDEFORMYLASE"/>
</dbReference>
<feature type="active site" evidence="2">
    <location>
        <position position="134"/>
    </location>
</feature>
<feature type="binding site" evidence="2">
    <location>
        <position position="95"/>
    </location>
    <ligand>
        <name>Fe cation</name>
        <dbReference type="ChEBI" id="CHEBI:24875"/>
    </ligand>
</feature>
<dbReference type="SUPFAM" id="SSF56420">
    <property type="entry name" value="Peptide deformylase"/>
    <property type="match status" value="1"/>
</dbReference>
<keyword evidence="4" id="KW-1185">Reference proteome</keyword>
<proteinExistence type="inferred from homology"/>
<accession>A0A934K9W6</accession>
<dbReference type="GO" id="GO:0042586">
    <property type="term" value="F:peptide deformylase activity"/>
    <property type="evidence" value="ECO:0007669"/>
    <property type="project" value="UniProtKB-UniRule"/>
</dbReference>
<evidence type="ECO:0000256" key="2">
    <source>
        <dbReference type="HAMAP-Rule" id="MF_00163"/>
    </source>
</evidence>
<evidence type="ECO:0000256" key="1">
    <source>
        <dbReference type="ARBA" id="ARBA00010759"/>
    </source>
</evidence>
<dbReference type="PANTHER" id="PTHR10458">
    <property type="entry name" value="PEPTIDE DEFORMYLASE"/>
    <property type="match status" value="1"/>
</dbReference>
<comment type="similarity">
    <text evidence="1 2">Belongs to the polypeptide deformylase family.</text>
</comment>
<dbReference type="HAMAP" id="MF_00163">
    <property type="entry name" value="Pep_deformylase"/>
    <property type="match status" value="1"/>
</dbReference>
<dbReference type="Gene3D" id="3.90.45.10">
    <property type="entry name" value="Peptide deformylase"/>
    <property type="match status" value="1"/>
</dbReference>
<reference evidence="3" key="1">
    <citation type="submission" date="2020-10" db="EMBL/GenBank/DDBJ databases">
        <title>Ca. Dormibacterota MAGs.</title>
        <authorList>
            <person name="Montgomery K."/>
        </authorList>
    </citation>
    <scope>NUCLEOTIDE SEQUENCE [LARGE SCALE GENOMIC DNA]</scope>
    <source>
        <strain evidence="3">SC8812_S17_10</strain>
    </source>
</reference>
<sequence>MLIRPVRTYPDPVLLDRCQPASVSDAERVAADLVDTMRSLPRCVGLAAPQIGAPVRVAVVDCSRHPAAGAHNGLLLLCDPRILDAAGRELGREGCQSLPWYTVDVVRSRRIALEPEPGRLVWSSGFEARAIQHEIDHLDGILILDRAAGARAVHRRGTPPPAS</sequence>
<dbReference type="GO" id="GO:0046872">
    <property type="term" value="F:metal ion binding"/>
    <property type="evidence" value="ECO:0007669"/>
    <property type="project" value="UniProtKB-KW"/>
</dbReference>
<protein>
    <recommendedName>
        <fullName evidence="2">Peptide deformylase</fullName>
        <shortName evidence="2">PDF</shortName>
        <ecNumber evidence="2">3.5.1.88</ecNumber>
    </recommendedName>
    <alternativeName>
        <fullName evidence="2">Polypeptide deformylase</fullName>
    </alternativeName>
</protein>
<dbReference type="Proteomes" id="UP000612893">
    <property type="component" value="Unassembled WGS sequence"/>
</dbReference>
<keyword evidence="2" id="KW-0408">Iron</keyword>
<dbReference type="Pfam" id="PF01327">
    <property type="entry name" value="Pep_deformylase"/>
    <property type="match status" value="1"/>
</dbReference>
<evidence type="ECO:0000313" key="4">
    <source>
        <dbReference type="Proteomes" id="UP000612893"/>
    </source>
</evidence>